<organism evidence="3 4">
    <name type="scientific">Chrysochromulina tobinii</name>
    <dbReference type="NCBI Taxonomy" id="1460289"/>
    <lineage>
        <taxon>Eukaryota</taxon>
        <taxon>Haptista</taxon>
        <taxon>Haptophyta</taxon>
        <taxon>Prymnesiophyceae</taxon>
        <taxon>Prymnesiales</taxon>
        <taxon>Chrysochromulinaceae</taxon>
        <taxon>Chrysochromulina</taxon>
    </lineage>
</organism>
<feature type="domain" description="DNA2/NAM7 helicase-like C-terminal" evidence="2">
    <location>
        <begin position="1"/>
        <end position="90"/>
    </location>
</feature>
<keyword evidence="3" id="KW-0378">Hydrolase</keyword>
<evidence type="ECO:0000256" key="1">
    <source>
        <dbReference type="SAM" id="MobiDB-lite"/>
    </source>
</evidence>
<protein>
    <submittedName>
        <fullName evidence="3">DNA helicase</fullName>
    </submittedName>
</protein>
<keyword evidence="3" id="KW-0547">Nucleotide-binding</keyword>
<dbReference type="GO" id="GO:0004386">
    <property type="term" value="F:helicase activity"/>
    <property type="evidence" value="ECO:0007669"/>
    <property type="project" value="UniProtKB-KW"/>
</dbReference>
<reference evidence="4" key="1">
    <citation type="journal article" date="2015" name="PLoS Genet.">
        <title>Genome Sequence and Transcriptome Analyses of Chrysochromulina tobin: Metabolic Tools for Enhanced Algal Fitness in the Prominent Order Prymnesiales (Haptophyceae).</title>
        <authorList>
            <person name="Hovde B.T."/>
            <person name="Deodato C.R."/>
            <person name="Hunsperger H.M."/>
            <person name="Ryken S.A."/>
            <person name="Yost W."/>
            <person name="Jha R.K."/>
            <person name="Patterson J."/>
            <person name="Monnat R.J. Jr."/>
            <person name="Barlow S.B."/>
            <person name="Starkenburg S.R."/>
            <person name="Cattolico R.A."/>
        </authorList>
    </citation>
    <scope>NUCLEOTIDE SEQUENCE</scope>
    <source>
        <strain evidence="4">CCMP291</strain>
    </source>
</reference>
<dbReference type="EMBL" id="JWZX01003104">
    <property type="protein sequence ID" value="KOO24337.1"/>
    <property type="molecule type" value="Genomic_DNA"/>
</dbReference>
<evidence type="ECO:0000259" key="2">
    <source>
        <dbReference type="Pfam" id="PF13087"/>
    </source>
</evidence>
<dbReference type="InterPro" id="IPR041679">
    <property type="entry name" value="DNA2/NAM7-like_C"/>
</dbReference>
<feature type="compositionally biased region" description="Low complexity" evidence="1">
    <location>
        <begin position="91"/>
        <end position="106"/>
    </location>
</feature>
<name>A0A0M0JD90_9EUKA</name>
<keyword evidence="4" id="KW-1185">Reference proteome</keyword>
<feature type="region of interest" description="Disordered" evidence="1">
    <location>
        <begin position="89"/>
        <end position="112"/>
    </location>
</feature>
<dbReference type="Pfam" id="PF13087">
    <property type="entry name" value="AAA_12"/>
    <property type="match status" value="1"/>
</dbReference>
<evidence type="ECO:0000313" key="4">
    <source>
        <dbReference type="Proteomes" id="UP000037460"/>
    </source>
</evidence>
<keyword evidence="3" id="KW-0067">ATP-binding</keyword>
<dbReference type="Proteomes" id="UP000037460">
    <property type="component" value="Unassembled WGS sequence"/>
</dbReference>
<accession>A0A0M0JD90</accession>
<comment type="caution">
    <text evidence="3">The sequence shown here is derived from an EMBL/GenBank/DDBJ whole genome shotgun (WGS) entry which is preliminary data.</text>
</comment>
<gene>
    <name evidence="3" type="ORF">Ctob_004183</name>
</gene>
<dbReference type="InterPro" id="IPR027417">
    <property type="entry name" value="P-loop_NTPase"/>
</dbReference>
<dbReference type="Gene3D" id="3.40.50.300">
    <property type="entry name" value="P-loop containing nucleotide triphosphate hydrolases"/>
    <property type="match status" value="1"/>
</dbReference>
<sequence length="112" mass="11706">MRFASEVIYSGQLRSGLPPSARPPVRGFAWPSAVVPIAFIEVDAHEQIEHDSKLNRLEAERLMALLEMVLVAGDVSTAEVGVVTPYTAQRGASASSETGAGSTCSSPVHGAG</sequence>
<keyword evidence="3" id="KW-0347">Helicase</keyword>
<dbReference type="AlphaFoldDB" id="A0A0M0JD90"/>
<proteinExistence type="predicted"/>
<evidence type="ECO:0000313" key="3">
    <source>
        <dbReference type="EMBL" id="KOO24337.1"/>
    </source>
</evidence>